<keyword evidence="1" id="KW-0805">Transcription regulation</keyword>
<feature type="region of interest" description="Disordered" evidence="4">
    <location>
        <begin position="1"/>
        <end position="31"/>
    </location>
</feature>
<sequence length="142" mass="14687">MTTPSPAPSTADSVPSAPDSAPAAGADSAPHAHAAADAVRLHGASLASDASVARTAEVFKALATPSRLRILLVLCQGESSVSNIVDETRLSQPLVSQHLKLLRGLHLVDVERSGREAIYALKDSHVAHVILDAIAHSAEAQH</sequence>
<dbReference type="InterPro" id="IPR036390">
    <property type="entry name" value="WH_DNA-bd_sf"/>
</dbReference>
<dbReference type="EMBL" id="WWEQ01000013">
    <property type="protein sequence ID" value="MYM19257.1"/>
    <property type="molecule type" value="Genomic_DNA"/>
</dbReference>
<proteinExistence type="predicted"/>
<evidence type="ECO:0000256" key="4">
    <source>
        <dbReference type="SAM" id="MobiDB-lite"/>
    </source>
</evidence>
<keyword evidence="2" id="KW-0238">DNA-binding</keyword>
<evidence type="ECO:0000256" key="2">
    <source>
        <dbReference type="ARBA" id="ARBA00023125"/>
    </source>
</evidence>
<evidence type="ECO:0000313" key="7">
    <source>
        <dbReference type="Proteomes" id="UP000469215"/>
    </source>
</evidence>
<protein>
    <submittedName>
        <fullName evidence="6">Metalloregulator ArsR/SmtB family transcription factor</fullName>
    </submittedName>
</protein>
<dbReference type="Proteomes" id="UP000469215">
    <property type="component" value="Unassembled WGS sequence"/>
</dbReference>
<dbReference type="Pfam" id="PF01022">
    <property type="entry name" value="HTH_5"/>
    <property type="match status" value="1"/>
</dbReference>
<comment type="caution">
    <text evidence="6">The sequence shown here is derived from an EMBL/GenBank/DDBJ whole genome shotgun (WGS) entry which is preliminary data.</text>
</comment>
<accession>A0A6N9H5B9</accession>
<keyword evidence="7" id="KW-1185">Reference proteome</keyword>
<dbReference type="PANTHER" id="PTHR43132:SF6">
    <property type="entry name" value="HTH-TYPE TRANSCRIPTIONAL REPRESSOR CZRA"/>
    <property type="match status" value="1"/>
</dbReference>
<dbReference type="CDD" id="cd00090">
    <property type="entry name" value="HTH_ARSR"/>
    <property type="match status" value="1"/>
</dbReference>
<dbReference type="InterPro" id="IPR051011">
    <property type="entry name" value="Metal_resp_trans_reg"/>
</dbReference>
<dbReference type="PROSITE" id="PS50987">
    <property type="entry name" value="HTH_ARSR_2"/>
    <property type="match status" value="1"/>
</dbReference>
<dbReference type="GO" id="GO:0003677">
    <property type="term" value="F:DNA binding"/>
    <property type="evidence" value="ECO:0007669"/>
    <property type="project" value="UniProtKB-KW"/>
</dbReference>
<gene>
    <name evidence="6" type="ORF">GSY69_04545</name>
</gene>
<dbReference type="InterPro" id="IPR036388">
    <property type="entry name" value="WH-like_DNA-bd_sf"/>
</dbReference>
<dbReference type="SMART" id="SM00418">
    <property type="entry name" value="HTH_ARSR"/>
    <property type="match status" value="1"/>
</dbReference>
<dbReference type="InterPro" id="IPR011991">
    <property type="entry name" value="ArsR-like_HTH"/>
</dbReference>
<evidence type="ECO:0000256" key="3">
    <source>
        <dbReference type="ARBA" id="ARBA00023163"/>
    </source>
</evidence>
<feature type="domain" description="HTH arsR-type" evidence="5">
    <location>
        <begin position="47"/>
        <end position="141"/>
    </location>
</feature>
<name>A0A6N9H5B9_9MICO</name>
<evidence type="ECO:0000259" key="5">
    <source>
        <dbReference type="PROSITE" id="PS50987"/>
    </source>
</evidence>
<evidence type="ECO:0000256" key="1">
    <source>
        <dbReference type="ARBA" id="ARBA00023015"/>
    </source>
</evidence>
<dbReference type="RefSeq" id="WP_160952693.1">
    <property type="nucleotide sequence ID" value="NZ_WWEQ01000013.1"/>
</dbReference>
<dbReference type="GO" id="GO:0003700">
    <property type="term" value="F:DNA-binding transcription factor activity"/>
    <property type="evidence" value="ECO:0007669"/>
    <property type="project" value="InterPro"/>
</dbReference>
<evidence type="ECO:0000313" key="6">
    <source>
        <dbReference type="EMBL" id="MYM19257.1"/>
    </source>
</evidence>
<keyword evidence="3" id="KW-0804">Transcription</keyword>
<dbReference type="PANTHER" id="PTHR43132">
    <property type="entry name" value="ARSENICAL RESISTANCE OPERON REPRESSOR ARSR-RELATED"/>
    <property type="match status" value="1"/>
</dbReference>
<dbReference type="Gene3D" id="1.10.10.10">
    <property type="entry name" value="Winged helix-like DNA-binding domain superfamily/Winged helix DNA-binding domain"/>
    <property type="match status" value="1"/>
</dbReference>
<dbReference type="NCBIfam" id="NF033788">
    <property type="entry name" value="HTH_metalloreg"/>
    <property type="match status" value="1"/>
</dbReference>
<reference evidence="6 7" key="1">
    <citation type="submission" date="2020-01" db="EMBL/GenBank/DDBJ databases">
        <authorList>
            <person name="Deng T."/>
        </authorList>
    </citation>
    <scope>NUCLEOTIDE SEQUENCE [LARGE SCALE GENOMIC DNA]</scope>
    <source>
        <strain evidence="6 7">5221</strain>
    </source>
</reference>
<dbReference type="SUPFAM" id="SSF46785">
    <property type="entry name" value="Winged helix' DNA-binding domain"/>
    <property type="match status" value="1"/>
</dbReference>
<dbReference type="AlphaFoldDB" id="A0A6N9H5B9"/>
<dbReference type="PRINTS" id="PR00778">
    <property type="entry name" value="HTHARSR"/>
</dbReference>
<organism evidence="6 7">
    <name type="scientific">Brevibacterium rongguiense</name>
    <dbReference type="NCBI Taxonomy" id="2695267"/>
    <lineage>
        <taxon>Bacteria</taxon>
        <taxon>Bacillati</taxon>
        <taxon>Actinomycetota</taxon>
        <taxon>Actinomycetes</taxon>
        <taxon>Micrococcales</taxon>
        <taxon>Brevibacteriaceae</taxon>
        <taxon>Brevibacterium</taxon>
    </lineage>
</organism>
<dbReference type="InterPro" id="IPR001845">
    <property type="entry name" value="HTH_ArsR_DNA-bd_dom"/>
</dbReference>